<dbReference type="Pfam" id="PF01497">
    <property type="entry name" value="Peripla_BP_2"/>
    <property type="match status" value="1"/>
</dbReference>
<dbReference type="CDD" id="cd01148">
    <property type="entry name" value="TroA_a"/>
    <property type="match status" value="1"/>
</dbReference>
<dbReference type="InterPro" id="IPR002491">
    <property type="entry name" value="ABC_transptr_periplasmic_BD"/>
</dbReference>
<dbReference type="PROSITE" id="PS50983">
    <property type="entry name" value="FE_B12_PBP"/>
    <property type="match status" value="1"/>
</dbReference>
<proteinExistence type="inferred from homology"/>
<name>A0A7W9IA60_9ACTN</name>
<accession>A0A7W9IA60</accession>
<dbReference type="RefSeq" id="WP_311734291.1">
    <property type="nucleotide sequence ID" value="NZ_JACHMP010000001.1"/>
</dbReference>
<dbReference type="SUPFAM" id="SSF53807">
    <property type="entry name" value="Helical backbone' metal receptor"/>
    <property type="match status" value="1"/>
</dbReference>
<dbReference type="EMBL" id="JACHMP010000001">
    <property type="protein sequence ID" value="MBB5816947.1"/>
    <property type="molecule type" value="Genomic_DNA"/>
</dbReference>
<dbReference type="PANTHER" id="PTHR30535">
    <property type="entry name" value="VITAMIN B12-BINDING PROTEIN"/>
    <property type="match status" value="1"/>
</dbReference>
<evidence type="ECO:0000259" key="2">
    <source>
        <dbReference type="PROSITE" id="PS50983"/>
    </source>
</evidence>
<dbReference type="InterPro" id="IPR050902">
    <property type="entry name" value="ABC_Transporter_SBP"/>
</dbReference>
<dbReference type="Proteomes" id="UP000540685">
    <property type="component" value="Unassembled WGS sequence"/>
</dbReference>
<organism evidence="3 4">
    <name type="scientific">Streptosporangium becharense</name>
    <dbReference type="NCBI Taxonomy" id="1816182"/>
    <lineage>
        <taxon>Bacteria</taxon>
        <taxon>Bacillati</taxon>
        <taxon>Actinomycetota</taxon>
        <taxon>Actinomycetes</taxon>
        <taxon>Streptosporangiales</taxon>
        <taxon>Streptosporangiaceae</taxon>
        <taxon>Streptosporangium</taxon>
    </lineage>
</organism>
<dbReference type="Gene3D" id="3.40.50.1980">
    <property type="entry name" value="Nitrogenase molybdenum iron protein domain"/>
    <property type="match status" value="2"/>
</dbReference>
<sequence length="352" mass="37197">MFGIPPSPGGSGGRRPRRPAVVGGIVSAVAALLLTACGGAGDPGGTRAGGPGGARPGAAAAGFPVTVDNCGVRTTYRRPPSRVVTIHQHPAELMLALGLESSMAGTAFPDSEVLAQYRQAYERIPELSAKEPSFETVLEAGPDLVYGGYGSAFAEKEGRSRKAFADAGIDTHLNLEYCAAGRLTMDHVHEEIRTVGKIFGVADRAERLVQDMQRRVDAVTGKLGGVRPVPVFVYDSGDKTAFTAGGTGIGQEIIRLAGGSNVFGDLDKVFGDVSWEQVVDRRPEVIVIYDYGDPGNVAEKKRFLQSQPALADVPAVKNRRFAVLPLTATVVGVRPPQAVEELAGQLHPERFR</sequence>
<feature type="domain" description="Fe/B12 periplasmic-binding" evidence="2">
    <location>
        <begin position="82"/>
        <end position="352"/>
    </location>
</feature>
<evidence type="ECO:0000313" key="3">
    <source>
        <dbReference type="EMBL" id="MBB5816947.1"/>
    </source>
</evidence>
<comment type="caution">
    <text evidence="3">The sequence shown here is derived from an EMBL/GenBank/DDBJ whole genome shotgun (WGS) entry which is preliminary data.</text>
</comment>
<gene>
    <name evidence="3" type="ORF">F4562_000009</name>
</gene>
<dbReference type="AlphaFoldDB" id="A0A7W9IA60"/>
<comment type="similarity">
    <text evidence="1">Belongs to the bacterial solute-binding protein 8 family.</text>
</comment>
<evidence type="ECO:0000313" key="4">
    <source>
        <dbReference type="Proteomes" id="UP000540685"/>
    </source>
</evidence>
<evidence type="ECO:0000256" key="1">
    <source>
        <dbReference type="ARBA" id="ARBA00008814"/>
    </source>
</evidence>
<protein>
    <submittedName>
        <fullName evidence="3">Iron complex transport system substrate-binding protein</fullName>
    </submittedName>
</protein>
<dbReference type="PANTHER" id="PTHR30535:SF7">
    <property type="entry name" value="IRON(III) DICITRATE-BINDING PROTEIN"/>
    <property type="match status" value="1"/>
</dbReference>
<keyword evidence="4" id="KW-1185">Reference proteome</keyword>
<reference evidence="3 4" key="1">
    <citation type="submission" date="2020-08" db="EMBL/GenBank/DDBJ databases">
        <title>Sequencing the genomes of 1000 actinobacteria strains.</title>
        <authorList>
            <person name="Klenk H.-P."/>
        </authorList>
    </citation>
    <scope>NUCLEOTIDE SEQUENCE [LARGE SCALE GENOMIC DNA]</scope>
    <source>
        <strain evidence="3 4">DSM 46887</strain>
    </source>
</reference>